<dbReference type="GO" id="GO:0000155">
    <property type="term" value="F:phosphorelay sensor kinase activity"/>
    <property type="evidence" value="ECO:0007669"/>
    <property type="project" value="InterPro"/>
</dbReference>
<keyword evidence="7" id="KW-0067">ATP-binding</keyword>
<dbReference type="InterPro" id="IPR005467">
    <property type="entry name" value="His_kinase_dom"/>
</dbReference>
<feature type="transmembrane region" description="Helical" evidence="10">
    <location>
        <begin position="417"/>
        <end position="438"/>
    </location>
</feature>
<dbReference type="Pfam" id="PF02518">
    <property type="entry name" value="HATPase_c"/>
    <property type="match status" value="1"/>
</dbReference>
<dbReference type="SUPFAM" id="SSF48452">
    <property type="entry name" value="TPR-like"/>
    <property type="match status" value="2"/>
</dbReference>
<evidence type="ECO:0000256" key="10">
    <source>
        <dbReference type="SAM" id="Phobius"/>
    </source>
</evidence>
<evidence type="ECO:0000256" key="2">
    <source>
        <dbReference type="ARBA" id="ARBA00012438"/>
    </source>
</evidence>
<evidence type="ECO:0000256" key="8">
    <source>
        <dbReference type="ARBA" id="ARBA00023012"/>
    </source>
</evidence>
<dbReference type="Gene3D" id="3.30.565.10">
    <property type="entry name" value="Histidine kinase-like ATPase, C-terminal domain"/>
    <property type="match status" value="1"/>
</dbReference>
<keyword evidence="10" id="KW-0812">Transmembrane</keyword>
<dbReference type="GO" id="GO:0005524">
    <property type="term" value="F:ATP binding"/>
    <property type="evidence" value="ECO:0007669"/>
    <property type="project" value="UniProtKB-KW"/>
</dbReference>
<dbReference type="Gene3D" id="1.25.40.10">
    <property type="entry name" value="Tetratricopeptide repeat domain"/>
    <property type="match status" value="2"/>
</dbReference>
<dbReference type="InterPro" id="IPR003661">
    <property type="entry name" value="HisK_dim/P_dom"/>
</dbReference>
<dbReference type="SMART" id="SM00028">
    <property type="entry name" value="TPR"/>
    <property type="match status" value="7"/>
</dbReference>
<dbReference type="InterPro" id="IPR003594">
    <property type="entry name" value="HATPase_dom"/>
</dbReference>
<accession>A0A1I1MJB2</accession>
<dbReference type="CDD" id="cd00082">
    <property type="entry name" value="HisKA"/>
    <property type="match status" value="1"/>
</dbReference>
<keyword evidence="14" id="KW-1185">Reference proteome</keyword>
<feature type="chain" id="PRO_5011532077" description="histidine kinase" evidence="11">
    <location>
        <begin position="27"/>
        <end position="699"/>
    </location>
</feature>
<dbReference type="GO" id="GO:0000156">
    <property type="term" value="F:phosphorelay response regulator activity"/>
    <property type="evidence" value="ECO:0007669"/>
    <property type="project" value="TreeGrafter"/>
</dbReference>
<evidence type="ECO:0000256" key="1">
    <source>
        <dbReference type="ARBA" id="ARBA00000085"/>
    </source>
</evidence>
<evidence type="ECO:0000313" key="13">
    <source>
        <dbReference type="EMBL" id="SFC81650.1"/>
    </source>
</evidence>
<evidence type="ECO:0000256" key="3">
    <source>
        <dbReference type="ARBA" id="ARBA00022553"/>
    </source>
</evidence>
<protein>
    <recommendedName>
        <fullName evidence="2">histidine kinase</fullName>
        <ecNumber evidence="2">2.7.13.3</ecNumber>
    </recommendedName>
</protein>
<keyword evidence="11" id="KW-0732">Signal</keyword>
<evidence type="ECO:0000256" key="6">
    <source>
        <dbReference type="ARBA" id="ARBA00022777"/>
    </source>
</evidence>
<dbReference type="Proteomes" id="UP000199439">
    <property type="component" value="Unassembled WGS sequence"/>
</dbReference>
<gene>
    <name evidence="13" type="ORF">SAMN04487987_10199</name>
</gene>
<dbReference type="SMART" id="SM00388">
    <property type="entry name" value="HisKA"/>
    <property type="match status" value="1"/>
</dbReference>
<dbReference type="Gene3D" id="1.10.287.130">
    <property type="match status" value="1"/>
</dbReference>
<keyword evidence="5" id="KW-0547">Nucleotide-binding</keyword>
<dbReference type="SUPFAM" id="SSF55874">
    <property type="entry name" value="ATPase domain of HSP90 chaperone/DNA topoisomerase II/histidine kinase"/>
    <property type="match status" value="1"/>
</dbReference>
<dbReference type="InterPro" id="IPR036890">
    <property type="entry name" value="HATPase_C_sf"/>
</dbReference>
<dbReference type="PROSITE" id="PS50005">
    <property type="entry name" value="TPR"/>
    <property type="match status" value="1"/>
</dbReference>
<dbReference type="PROSITE" id="PS50109">
    <property type="entry name" value="HIS_KIN"/>
    <property type="match status" value="1"/>
</dbReference>
<dbReference type="InterPro" id="IPR019734">
    <property type="entry name" value="TPR_rpt"/>
</dbReference>
<organism evidence="13 14">
    <name type="scientific">Algibacter pectinivorans</name>
    <dbReference type="NCBI Taxonomy" id="870482"/>
    <lineage>
        <taxon>Bacteria</taxon>
        <taxon>Pseudomonadati</taxon>
        <taxon>Bacteroidota</taxon>
        <taxon>Flavobacteriia</taxon>
        <taxon>Flavobacteriales</taxon>
        <taxon>Flavobacteriaceae</taxon>
        <taxon>Algibacter</taxon>
    </lineage>
</organism>
<evidence type="ECO:0000313" key="14">
    <source>
        <dbReference type="Proteomes" id="UP000199439"/>
    </source>
</evidence>
<dbReference type="GO" id="GO:0007234">
    <property type="term" value="P:osmosensory signaling via phosphorelay pathway"/>
    <property type="evidence" value="ECO:0007669"/>
    <property type="project" value="TreeGrafter"/>
</dbReference>
<dbReference type="PANTHER" id="PTHR42878">
    <property type="entry name" value="TWO-COMPONENT HISTIDINE KINASE"/>
    <property type="match status" value="1"/>
</dbReference>
<dbReference type="Pfam" id="PF14938">
    <property type="entry name" value="SNAP"/>
    <property type="match status" value="1"/>
</dbReference>
<keyword evidence="4" id="KW-0808">Transferase</keyword>
<feature type="repeat" description="TPR" evidence="9">
    <location>
        <begin position="168"/>
        <end position="201"/>
    </location>
</feature>
<keyword evidence="10" id="KW-1133">Transmembrane helix</keyword>
<keyword evidence="3" id="KW-0597">Phosphoprotein</keyword>
<keyword evidence="8" id="KW-0902">Two-component regulatory system</keyword>
<evidence type="ECO:0000256" key="9">
    <source>
        <dbReference type="PROSITE-ProRule" id="PRU00339"/>
    </source>
</evidence>
<sequence>MCVVVNAKMRRLITFIIMLSICASFAQTNDIDKLTLDLAFQNKDSLKIETSLKLIKALYDIKDYERAKEYILKSEKLSNKINYKKAIAAIVYYKSLIYAQHNDYLNAISGYNKSKTLFASLKDTLSVAKVNNSIGLLEIKKGRFKKGVQFSLSAIREFEKRGLDKDLSSAYKNLAQAYNGINLTDYAITYYEKALEIQTKLNEDESVLNTQNELADLYALENRHYKAINCYKNILKHEFSANDSVLGSILPKLGREYLKLSNLDSAEIHLTKSLKINSKIINKNGLLITLNNLGNINLKKGNLKTAEKQLAQAGSIAKSLNNSNGLLNYYRLMTALDSTKKHFNSAFKWQSAYYKLHNSLIKNEARVNYFNQEQDSAEIEEKNLNSFELEEKKSTPSNQVDNALSLNFEKTLSRYKLIVYALVGGLLVISTLLILIYLKQNRLVKYTQELEERNIKLDIKNADFLEQTKHLENINNVKDRLFSIVSHDLKDSLSSINGFINLLQEGTLSKKEFDALIPELSENANNASLLLFNLLNWSKSQMQSLEPKPSLFDIQEVFDAKINLVEQRVEGKGIELINNSLRDFVYADRSMFEIVIQNLLANAIKFSRTGDTVTVANHISSGSCIISISDTGIGISKEDQTKLFKSNTFTTNGTANEKGTGLGLSICKELVELNHGKIWVDSTLGEGSTFYVQLPKAKR</sequence>
<evidence type="ECO:0000256" key="7">
    <source>
        <dbReference type="ARBA" id="ARBA00022840"/>
    </source>
</evidence>
<keyword evidence="6 13" id="KW-0418">Kinase</keyword>
<feature type="domain" description="Histidine kinase" evidence="12">
    <location>
        <begin position="484"/>
        <end position="698"/>
    </location>
</feature>
<keyword evidence="9" id="KW-0802">TPR repeat</keyword>
<comment type="catalytic activity">
    <reaction evidence="1">
        <text>ATP + protein L-histidine = ADP + protein N-phospho-L-histidine.</text>
        <dbReference type="EC" id="2.7.13.3"/>
    </reaction>
</comment>
<proteinExistence type="predicted"/>
<dbReference type="PRINTS" id="PR00344">
    <property type="entry name" value="BCTRLSENSOR"/>
</dbReference>
<dbReference type="FunFam" id="3.30.565.10:FF:000006">
    <property type="entry name" value="Sensor histidine kinase WalK"/>
    <property type="match status" value="1"/>
</dbReference>
<evidence type="ECO:0000256" key="4">
    <source>
        <dbReference type="ARBA" id="ARBA00022679"/>
    </source>
</evidence>
<evidence type="ECO:0000256" key="5">
    <source>
        <dbReference type="ARBA" id="ARBA00022741"/>
    </source>
</evidence>
<dbReference type="EMBL" id="FOMI01000001">
    <property type="protein sequence ID" value="SFC81650.1"/>
    <property type="molecule type" value="Genomic_DNA"/>
</dbReference>
<dbReference type="InterPro" id="IPR011990">
    <property type="entry name" value="TPR-like_helical_dom_sf"/>
</dbReference>
<reference evidence="14" key="1">
    <citation type="submission" date="2016-10" db="EMBL/GenBank/DDBJ databases">
        <authorList>
            <person name="Varghese N."/>
            <person name="Submissions S."/>
        </authorList>
    </citation>
    <scope>NUCLEOTIDE SEQUENCE [LARGE SCALE GENOMIC DNA]</scope>
    <source>
        <strain evidence="14">DSM 25730</strain>
    </source>
</reference>
<dbReference type="GO" id="GO:0030295">
    <property type="term" value="F:protein kinase activator activity"/>
    <property type="evidence" value="ECO:0007669"/>
    <property type="project" value="TreeGrafter"/>
</dbReference>
<evidence type="ECO:0000259" key="12">
    <source>
        <dbReference type="PROSITE" id="PS50109"/>
    </source>
</evidence>
<dbReference type="AlphaFoldDB" id="A0A1I1MJB2"/>
<name>A0A1I1MJB2_9FLAO</name>
<keyword evidence="10" id="KW-0472">Membrane</keyword>
<dbReference type="SUPFAM" id="SSF47384">
    <property type="entry name" value="Homodimeric domain of signal transducing histidine kinase"/>
    <property type="match status" value="1"/>
</dbReference>
<dbReference type="SMART" id="SM00387">
    <property type="entry name" value="HATPase_c"/>
    <property type="match status" value="1"/>
</dbReference>
<dbReference type="InterPro" id="IPR036097">
    <property type="entry name" value="HisK_dim/P_sf"/>
</dbReference>
<evidence type="ECO:0000256" key="11">
    <source>
        <dbReference type="SAM" id="SignalP"/>
    </source>
</evidence>
<dbReference type="EC" id="2.7.13.3" evidence="2"/>
<dbReference type="InterPro" id="IPR050351">
    <property type="entry name" value="BphY/WalK/GraS-like"/>
</dbReference>
<dbReference type="PANTHER" id="PTHR42878:SF7">
    <property type="entry name" value="SENSOR HISTIDINE KINASE GLRK"/>
    <property type="match status" value="1"/>
</dbReference>
<dbReference type="STRING" id="870482.SAMN04487987_10199"/>
<feature type="signal peptide" evidence="11">
    <location>
        <begin position="1"/>
        <end position="26"/>
    </location>
</feature>
<dbReference type="InterPro" id="IPR004358">
    <property type="entry name" value="Sig_transdc_His_kin-like_C"/>
</dbReference>